<reference evidence="2 3" key="1">
    <citation type="journal article" date="2017" name="Int. J. Syst. Evol. Microbiol.">
        <title>Desulfovibrio senegalensis sp. nov., a mesophilic sulfate reducer isolated from marine sediment.</title>
        <authorList>
            <person name="Thioye A."/>
            <person name="Gam Z.B.A."/>
            <person name="Mbengue M."/>
            <person name="Cayol J.L."/>
            <person name="Joseph-Bartoli M."/>
            <person name="Toure-Kane C."/>
            <person name="Labat M."/>
        </authorList>
    </citation>
    <scope>NUCLEOTIDE SEQUENCE [LARGE SCALE GENOMIC DNA]</scope>
    <source>
        <strain evidence="2 3">DSM 101509</strain>
    </source>
</reference>
<evidence type="ECO:0008006" key="4">
    <source>
        <dbReference type="Google" id="ProtNLM"/>
    </source>
</evidence>
<dbReference type="InterPro" id="IPR059232">
    <property type="entry name" value="Porin_put"/>
</dbReference>
<keyword evidence="3" id="KW-1185">Reference proteome</keyword>
<gene>
    <name evidence="2" type="ORF">F8A88_04115</name>
</gene>
<comment type="caution">
    <text evidence="2">The sequence shown here is derived from an EMBL/GenBank/DDBJ whole genome shotgun (WGS) entry which is preliminary data.</text>
</comment>
<dbReference type="EMBL" id="WAIE01000001">
    <property type="protein sequence ID" value="KAB1443445.1"/>
    <property type="molecule type" value="Genomic_DNA"/>
</dbReference>
<evidence type="ECO:0000256" key="1">
    <source>
        <dbReference type="SAM" id="SignalP"/>
    </source>
</evidence>
<evidence type="ECO:0000313" key="3">
    <source>
        <dbReference type="Proteomes" id="UP000438699"/>
    </source>
</evidence>
<dbReference type="NCBIfam" id="NF033939">
    <property type="entry name" value="DESULF_POR1"/>
    <property type="match status" value="1"/>
</dbReference>
<feature type="signal peptide" evidence="1">
    <location>
        <begin position="1"/>
        <end position="23"/>
    </location>
</feature>
<sequence length="417" mass="46771">MKRLLPLAILLILVSGMTTTTFASDIKATGAYTFEAVCGENDLTYSFLRSRFDVYQRLRTKFEFIANENLKGVLYTEVGTNAWGWDMKAGYDIFDVVTIKAGYIDFNWPGTQQNVKMGHLRVTLPGAVGGSIVLDDELPTVLFSGPINDNISYMLGWHRVEKSGWQGGTADEADAISASLPIKFDGFTVTPFVLALYAGHNFDYDVDDITWSGMSVELTLFDPFVFRADINYGEADYQRDDSAAGWFTAMSAEYTGFDFMTPEAFFVWSSGDDKDTTYAGEDQMPYFLGDWAVGSFWFGGDWGIGDQSSINADVYWYGFWTLGVSLKDISFFEKLTHTVNVLYIQGTNAEEFAAYAPSTYLTEGDSLWEFDLNSAYSIYDELTAYVELGLITPDWSDDRNRANQEAWKISTGLNYAF</sequence>
<feature type="chain" id="PRO_5027071940" description="Outer membrane homotrimeric porin" evidence="1">
    <location>
        <begin position="24"/>
        <end position="417"/>
    </location>
</feature>
<name>A0A6N6N7S4_9BACT</name>
<evidence type="ECO:0000313" key="2">
    <source>
        <dbReference type="EMBL" id="KAB1443445.1"/>
    </source>
</evidence>
<organism evidence="2 3">
    <name type="scientific">Pseudodesulfovibrio senegalensis</name>
    <dbReference type="NCBI Taxonomy" id="1721087"/>
    <lineage>
        <taxon>Bacteria</taxon>
        <taxon>Pseudomonadati</taxon>
        <taxon>Thermodesulfobacteriota</taxon>
        <taxon>Desulfovibrionia</taxon>
        <taxon>Desulfovibrionales</taxon>
        <taxon>Desulfovibrionaceae</taxon>
    </lineage>
</organism>
<protein>
    <recommendedName>
        <fullName evidence="4">Outer membrane homotrimeric porin</fullName>
    </recommendedName>
</protein>
<dbReference type="Proteomes" id="UP000438699">
    <property type="component" value="Unassembled WGS sequence"/>
</dbReference>
<accession>A0A6N6N7S4</accession>
<dbReference type="RefSeq" id="WP_151149816.1">
    <property type="nucleotide sequence ID" value="NZ_WAIE01000001.1"/>
</dbReference>
<dbReference type="AlphaFoldDB" id="A0A6N6N7S4"/>
<proteinExistence type="predicted"/>
<dbReference type="OrthoDB" id="5464498at2"/>
<keyword evidence="1" id="KW-0732">Signal</keyword>